<sequence length="30" mass="3377">MTSCHLTGMINRCITYICVVLLVARQLLNP</sequence>
<accession>A0A0N4T977</accession>
<dbReference type="EMBL" id="UZAD01002607">
    <property type="protein sequence ID" value="VDN85912.1"/>
    <property type="molecule type" value="Genomic_DNA"/>
</dbReference>
<name>A0A0N4T977_BRUPA</name>
<evidence type="ECO:0000313" key="2">
    <source>
        <dbReference type="Proteomes" id="UP000278627"/>
    </source>
</evidence>
<proteinExistence type="predicted"/>
<dbReference type="AlphaFoldDB" id="A0A0N4T977"/>
<organism evidence="3">
    <name type="scientific">Brugia pahangi</name>
    <name type="common">Filarial nematode worm</name>
    <dbReference type="NCBI Taxonomy" id="6280"/>
    <lineage>
        <taxon>Eukaryota</taxon>
        <taxon>Metazoa</taxon>
        <taxon>Ecdysozoa</taxon>
        <taxon>Nematoda</taxon>
        <taxon>Chromadorea</taxon>
        <taxon>Rhabditida</taxon>
        <taxon>Spirurina</taxon>
        <taxon>Spiruromorpha</taxon>
        <taxon>Filarioidea</taxon>
        <taxon>Onchocercidae</taxon>
        <taxon>Brugia</taxon>
    </lineage>
</organism>
<reference evidence="3" key="1">
    <citation type="submission" date="2017-02" db="UniProtKB">
        <authorList>
            <consortium name="WormBaseParasite"/>
        </authorList>
    </citation>
    <scope>IDENTIFICATION</scope>
</reference>
<keyword evidence="2" id="KW-1185">Reference proteome</keyword>
<dbReference type="WBParaSite" id="BPAG_0000476401-mRNA-1">
    <property type="protein sequence ID" value="BPAG_0000476401-mRNA-1"/>
    <property type="gene ID" value="BPAG_0000476401"/>
</dbReference>
<gene>
    <name evidence="1" type="ORF">BPAG_LOCUS4726</name>
</gene>
<dbReference type="Proteomes" id="UP000278627">
    <property type="component" value="Unassembled WGS sequence"/>
</dbReference>
<evidence type="ECO:0000313" key="3">
    <source>
        <dbReference type="WBParaSite" id="BPAG_0000476401-mRNA-1"/>
    </source>
</evidence>
<protein>
    <submittedName>
        <fullName evidence="3">DUF3265 domain-containing protein</fullName>
    </submittedName>
</protein>
<evidence type="ECO:0000313" key="1">
    <source>
        <dbReference type="EMBL" id="VDN85912.1"/>
    </source>
</evidence>
<reference evidence="1 2" key="2">
    <citation type="submission" date="2018-11" db="EMBL/GenBank/DDBJ databases">
        <authorList>
            <consortium name="Pathogen Informatics"/>
        </authorList>
    </citation>
    <scope>NUCLEOTIDE SEQUENCE [LARGE SCALE GENOMIC DNA]</scope>
</reference>